<dbReference type="AlphaFoldDB" id="A0A0E9XG13"/>
<proteinExistence type="predicted"/>
<organism evidence="1">
    <name type="scientific">Anguilla anguilla</name>
    <name type="common">European freshwater eel</name>
    <name type="synonym">Muraena anguilla</name>
    <dbReference type="NCBI Taxonomy" id="7936"/>
    <lineage>
        <taxon>Eukaryota</taxon>
        <taxon>Metazoa</taxon>
        <taxon>Chordata</taxon>
        <taxon>Craniata</taxon>
        <taxon>Vertebrata</taxon>
        <taxon>Euteleostomi</taxon>
        <taxon>Actinopterygii</taxon>
        <taxon>Neopterygii</taxon>
        <taxon>Teleostei</taxon>
        <taxon>Anguilliformes</taxon>
        <taxon>Anguillidae</taxon>
        <taxon>Anguilla</taxon>
    </lineage>
</organism>
<reference evidence="1" key="2">
    <citation type="journal article" date="2015" name="Fish Shellfish Immunol.">
        <title>Early steps in the European eel (Anguilla anguilla)-Vibrio vulnificus interaction in the gills: Role of the RtxA13 toxin.</title>
        <authorList>
            <person name="Callol A."/>
            <person name="Pajuelo D."/>
            <person name="Ebbesson L."/>
            <person name="Teles M."/>
            <person name="MacKenzie S."/>
            <person name="Amaro C."/>
        </authorList>
    </citation>
    <scope>NUCLEOTIDE SEQUENCE</scope>
</reference>
<sequence length="56" mass="6759">MYAVLALRERIREHDYFSQEAQNCYMLTENILHHLEWPVCFLLHRQNTKGDSPALR</sequence>
<accession>A0A0E9XG13</accession>
<dbReference type="EMBL" id="GBXM01007817">
    <property type="protein sequence ID" value="JAI00761.1"/>
    <property type="molecule type" value="Transcribed_RNA"/>
</dbReference>
<reference evidence="1" key="1">
    <citation type="submission" date="2014-11" db="EMBL/GenBank/DDBJ databases">
        <authorList>
            <person name="Amaro Gonzalez C."/>
        </authorList>
    </citation>
    <scope>NUCLEOTIDE SEQUENCE</scope>
</reference>
<evidence type="ECO:0000313" key="1">
    <source>
        <dbReference type="EMBL" id="JAI00761.1"/>
    </source>
</evidence>
<name>A0A0E9XG13_ANGAN</name>
<protein>
    <submittedName>
        <fullName evidence="1">Uncharacterized protein</fullName>
    </submittedName>
</protein>